<evidence type="ECO:0000313" key="5">
    <source>
        <dbReference type="EMBL" id="CAF3714743.1"/>
    </source>
</evidence>
<feature type="coiled-coil region" evidence="1">
    <location>
        <begin position="136"/>
        <end position="198"/>
    </location>
</feature>
<sequence>MASAAVPINSRIPPPRIYASINRRRSTTETKQALFFDNNQDHEKCLIEENELREVNRRQLIRIELLERDYRQADDDIIQLQNKHDLLLKQKRILEEEIGRSSHHASANVDLHVYTQRLENECRDLRGQITIRDNEKIELNEIIADFEAQIKQARDRQEEWREACSELEILLATETETRQCLEIQLKETNLRHKENENQIYHLQKDLDEIILAKQEIAKSNYILVQNAESLREQLRIARTQAAEVRIVCPSSSSSFDNFDESLSCLVYDNNNINDANDNTPDCESINNQSKTCQSSLFSEINSLETMSNEIITKYLNGTTDDIELDLLLAKTTTLSSSLSLLNQLINEVKYLDDCFIEQQGNDSRFEQEQERLLNMKNLLKRLLENIQVFDTRFRKLQLLLIASREQQQCYQAELDDFFRLVDKRLITDVEGLCDSSSNQRCRLISILEKYEHELDRLRQVNRTNDDTIRLCERQIVEQQNMTSKCRMQNTFLEKNQRKLLDKIKELNIERRQLIESSTQKRNRRRAMPTVQVEQQQKKPPLVLPPPPESVLHQQQQQQRLTRSRSLPYLKCSNNGRKSRNDSGIVLSDEILNIQPLSTIHNRRRIKSNATNQFIMHTSSHVCIQKTSNSINSNSKQFMRIINRFHWFFHILSLFIISLLLFSFMKFYSFDK</sequence>
<name>A0A818VR75_9BILA</name>
<dbReference type="Proteomes" id="UP000663844">
    <property type="component" value="Unassembled WGS sequence"/>
</dbReference>
<feature type="coiled-coil region" evidence="1">
    <location>
        <begin position="63"/>
        <end position="97"/>
    </location>
</feature>
<evidence type="ECO:0000256" key="2">
    <source>
        <dbReference type="SAM" id="MobiDB-lite"/>
    </source>
</evidence>
<dbReference type="EMBL" id="CAJOAZ010000796">
    <property type="protein sequence ID" value="CAF3714743.1"/>
    <property type="molecule type" value="Genomic_DNA"/>
</dbReference>
<feature type="region of interest" description="Disordered" evidence="2">
    <location>
        <begin position="514"/>
        <end position="575"/>
    </location>
</feature>
<keyword evidence="3" id="KW-0812">Transmembrane</keyword>
<dbReference type="Proteomes" id="UP000663845">
    <property type="component" value="Unassembled WGS sequence"/>
</dbReference>
<keyword evidence="3" id="KW-0472">Membrane</keyword>
<proteinExistence type="predicted"/>
<dbReference type="AlphaFoldDB" id="A0A818VR75"/>
<accession>A0A818VR75</accession>
<comment type="caution">
    <text evidence="5">The sequence shown here is derived from an EMBL/GenBank/DDBJ whole genome shotgun (WGS) entry which is preliminary data.</text>
</comment>
<evidence type="ECO:0000313" key="6">
    <source>
        <dbReference type="Proteomes" id="UP000663844"/>
    </source>
</evidence>
<keyword evidence="3" id="KW-1133">Transmembrane helix</keyword>
<feature type="transmembrane region" description="Helical" evidence="3">
    <location>
        <begin position="646"/>
        <end position="667"/>
    </location>
</feature>
<reference evidence="5" key="1">
    <citation type="submission" date="2021-02" db="EMBL/GenBank/DDBJ databases">
        <authorList>
            <person name="Nowell W R."/>
        </authorList>
    </citation>
    <scope>NUCLEOTIDE SEQUENCE</scope>
</reference>
<dbReference type="EMBL" id="CAJNOG010000087">
    <property type="protein sequence ID" value="CAF0919500.1"/>
    <property type="molecule type" value="Genomic_DNA"/>
</dbReference>
<organism evidence="5 6">
    <name type="scientific">Adineta steineri</name>
    <dbReference type="NCBI Taxonomy" id="433720"/>
    <lineage>
        <taxon>Eukaryota</taxon>
        <taxon>Metazoa</taxon>
        <taxon>Spiralia</taxon>
        <taxon>Gnathifera</taxon>
        <taxon>Rotifera</taxon>
        <taxon>Eurotatoria</taxon>
        <taxon>Bdelloidea</taxon>
        <taxon>Adinetida</taxon>
        <taxon>Adinetidae</taxon>
        <taxon>Adineta</taxon>
    </lineage>
</organism>
<gene>
    <name evidence="4" type="ORF">JYZ213_LOCUS11530</name>
    <name evidence="5" type="ORF">OXD698_LOCUS13216</name>
</gene>
<evidence type="ECO:0000313" key="4">
    <source>
        <dbReference type="EMBL" id="CAF0919500.1"/>
    </source>
</evidence>
<evidence type="ECO:0000256" key="1">
    <source>
        <dbReference type="SAM" id="Coils"/>
    </source>
</evidence>
<evidence type="ECO:0000256" key="3">
    <source>
        <dbReference type="SAM" id="Phobius"/>
    </source>
</evidence>
<keyword evidence="1" id="KW-0175">Coiled coil</keyword>
<protein>
    <submittedName>
        <fullName evidence="5">Uncharacterized protein</fullName>
    </submittedName>
</protein>